<dbReference type="Gene3D" id="2.120.10.30">
    <property type="entry name" value="TolB, C-terminal domain"/>
    <property type="match status" value="1"/>
</dbReference>
<dbReference type="SUPFAM" id="SSF63829">
    <property type="entry name" value="Calcium-dependent phosphotriesterase"/>
    <property type="match status" value="1"/>
</dbReference>
<dbReference type="Pfam" id="PF03022">
    <property type="entry name" value="MRJP"/>
    <property type="match status" value="1"/>
</dbReference>
<dbReference type="InterPro" id="IPR017996">
    <property type="entry name" value="MRJP/yellow-related"/>
</dbReference>
<gene>
    <name evidence="4" type="ORF">SAMN05216550_107324</name>
</gene>
<keyword evidence="2" id="KW-0964">Secreted</keyword>
<protein>
    <submittedName>
        <fullName evidence="4">Major royal jelly protein</fullName>
    </submittedName>
</protein>
<feature type="signal peptide" evidence="3">
    <location>
        <begin position="1"/>
        <end position="35"/>
    </location>
</feature>
<feature type="chain" id="PRO_5043026145" evidence="3">
    <location>
        <begin position="36"/>
        <end position="423"/>
    </location>
</feature>
<evidence type="ECO:0000256" key="1">
    <source>
        <dbReference type="ARBA" id="ARBA00004613"/>
    </source>
</evidence>
<comment type="subcellular location">
    <subcellularLocation>
        <location evidence="1">Secreted</location>
    </subcellularLocation>
</comment>
<organism evidence="4 5">
    <name type="scientific">Paraburkholderia tropica</name>
    <dbReference type="NCBI Taxonomy" id="92647"/>
    <lineage>
        <taxon>Bacteria</taxon>
        <taxon>Pseudomonadati</taxon>
        <taxon>Pseudomonadota</taxon>
        <taxon>Betaproteobacteria</taxon>
        <taxon>Burkholderiales</taxon>
        <taxon>Burkholderiaceae</taxon>
        <taxon>Paraburkholderia</taxon>
    </lineage>
</organism>
<keyword evidence="3" id="KW-0732">Signal</keyword>
<evidence type="ECO:0000313" key="4">
    <source>
        <dbReference type="EMBL" id="SEJ71511.1"/>
    </source>
</evidence>
<reference evidence="4 5" key="1">
    <citation type="submission" date="2016-10" db="EMBL/GenBank/DDBJ databases">
        <authorList>
            <person name="Varghese N."/>
            <person name="Submissions S."/>
        </authorList>
    </citation>
    <scope>NUCLEOTIDE SEQUENCE [LARGE SCALE GENOMIC DNA]</scope>
    <source>
        <strain evidence="4 5">LMG 22274</strain>
    </source>
</reference>
<dbReference type="PANTHER" id="PTHR10009">
    <property type="entry name" value="PROTEIN YELLOW-RELATED"/>
    <property type="match status" value="1"/>
</dbReference>
<dbReference type="EMBL" id="FNZM01000007">
    <property type="protein sequence ID" value="SEJ71511.1"/>
    <property type="molecule type" value="Genomic_DNA"/>
</dbReference>
<accession>A0AAQ1GG24</accession>
<dbReference type="Proteomes" id="UP000183529">
    <property type="component" value="Unassembled WGS sequence"/>
</dbReference>
<sequence>MQEINNKAARLLTSRRWMSALLAGAALMTAAGVQAASDGQGAQTEPAVPKLEVVAQWNRLPYDLGDPKAEQAYDANQTYKKVLLQGVKLDSKGNMYVSTARWGGPEVPATLSKLVKKDGQWELQPFPSLAMNKVGDPQALQSVLGFEIDRNDVMWILDQGHIAGQPSAPGAEKLVLWDLKTNRELQSYDFSDADSDKKCSFLNDVVVDNDRDFAYITDSGIFCDHLHGGLIVYDRKHNRARRVLDQTVFTTDEAGFQFRIDNQNVLSKTPMRTGADGIALSGDKKTLYWTNLSGHTLYSLDTALLRDFSTSESALRTSVKRVATLPSNTDGMIADRAGNLYMTALEMNGIMYRDAKTGKISTYVIHPEMVWPDTMSWGPDGNLYVVAGHLNLWVDNAMDFDHPAVPNFRIWKVQAHGRSYSAQ</sequence>
<proteinExistence type="predicted"/>
<evidence type="ECO:0000313" key="5">
    <source>
        <dbReference type="Proteomes" id="UP000183529"/>
    </source>
</evidence>
<dbReference type="RefSeq" id="WP_244144369.1">
    <property type="nucleotide sequence ID" value="NZ_CADFGN010000008.1"/>
</dbReference>
<dbReference type="PANTHER" id="PTHR10009:SF18">
    <property type="entry name" value="PROTEIN YELLOW-LIKE PROTEIN"/>
    <property type="match status" value="1"/>
</dbReference>
<dbReference type="AlphaFoldDB" id="A0AAQ1GG24"/>
<evidence type="ECO:0000256" key="2">
    <source>
        <dbReference type="ARBA" id="ARBA00022525"/>
    </source>
</evidence>
<name>A0AAQ1GG24_9BURK</name>
<dbReference type="InterPro" id="IPR011042">
    <property type="entry name" value="6-blade_b-propeller_TolB-like"/>
</dbReference>
<dbReference type="GO" id="GO:0005576">
    <property type="term" value="C:extracellular region"/>
    <property type="evidence" value="ECO:0007669"/>
    <property type="project" value="UniProtKB-SubCell"/>
</dbReference>
<evidence type="ECO:0000256" key="3">
    <source>
        <dbReference type="SAM" id="SignalP"/>
    </source>
</evidence>
<comment type="caution">
    <text evidence="4">The sequence shown here is derived from an EMBL/GenBank/DDBJ whole genome shotgun (WGS) entry which is preliminary data.</text>
</comment>